<dbReference type="Pfam" id="PF20628">
    <property type="entry name" value="Dyp_perox_C"/>
    <property type="match status" value="1"/>
</dbReference>
<dbReference type="PANTHER" id="PTHR30521:SF4">
    <property type="entry name" value="DEFERROCHELATASE"/>
    <property type="match status" value="1"/>
</dbReference>
<feature type="domain" description="Dyp-type peroxidase N-terminal" evidence="9">
    <location>
        <begin position="56"/>
        <end position="212"/>
    </location>
</feature>
<dbReference type="EMBL" id="QNRK01000004">
    <property type="protein sequence ID" value="RBP16784.1"/>
    <property type="molecule type" value="Genomic_DNA"/>
</dbReference>
<dbReference type="NCBIfam" id="TIGR01413">
    <property type="entry name" value="Dyp_perox_fam"/>
    <property type="match status" value="1"/>
</dbReference>
<gene>
    <name evidence="11" type="ORF">DFR50_10461</name>
</gene>
<evidence type="ECO:0000256" key="2">
    <source>
        <dbReference type="ARBA" id="ARBA00022559"/>
    </source>
</evidence>
<keyword evidence="6" id="KW-0560">Oxidoreductase</keyword>
<dbReference type="Pfam" id="PF04261">
    <property type="entry name" value="Dyp_perox_N"/>
    <property type="match status" value="1"/>
</dbReference>
<dbReference type="InterPro" id="IPR011008">
    <property type="entry name" value="Dimeric_a/b-barrel"/>
</dbReference>
<reference evidence="11 12" key="1">
    <citation type="submission" date="2018-06" db="EMBL/GenBank/DDBJ databases">
        <title>Genomic Encyclopedia of Type Strains, Phase IV (KMG-IV): sequencing the most valuable type-strain genomes for metagenomic binning, comparative biology and taxonomic classification.</title>
        <authorList>
            <person name="Goeker M."/>
        </authorList>
    </citation>
    <scope>NUCLEOTIDE SEQUENCE [LARGE SCALE GENOMIC DNA]</scope>
    <source>
        <strain evidence="11 12">DSM 24875</strain>
    </source>
</reference>
<dbReference type="GO" id="GO:0046872">
    <property type="term" value="F:metal ion binding"/>
    <property type="evidence" value="ECO:0007669"/>
    <property type="project" value="UniProtKB-KW"/>
</dbReference>
<evidence type="ECO:0000259" key="10">
    <source>
        <dbReference type="Pfam" id="PF20628"/>
    </source>
</evidence>
<dbReference type="PROSITE" id="PS51404">
    <property type="entry name" value="DYP_PEROXIDASE"/>
    <property type="match status" value="1"/>
</dbReference>
<evidence type="ECO:0000256" key="3">
    <source>
        <dbReference type="ARBA" id="ARBA00022617"/>
    </source>
</evidence>
<accession>A0A366FQ02</accession>
<keyword evidence="7" id="KW-0408">Iron</keyword>
<feature type="compositionally biased region" description="Polar residues" evidence="8">
    <location>
        <begin position="231"/>
        <end position="243"/>
    </location>
</feature>
<dbReference type="AlphaFoldDB" id="A0A366FQ02"/>
<keyword evidence="4" id="KW-0479">Metal-binding</keyword>
<dbReference type="RefSeq" id="WP_113888028.1">
    <property type="nucleotide sequence ID" value="NZ_QNRK01000004.1"/>
</dbReference>
<dbReference type="Proteomes" id="UP000253529">
    <property type="component" value="Unassembled WGS sequence"/>
</dbReference>
<evidence type="ECO:0000256" key="5">
    <source>
        <dbReference type="ARBA" id="ARBA00022729"/>
    </source>
</evidence>
<dbReference type="GO" id="GO:0004601">
    <property type="term" value="F:peroxidase activity"/>
    <property type="evidence" value="ECO:0007669"/>
    <property type="project" value="UniProtKB-KW"/>
</dbReference>
<evidence type="ECO:0000256" key="6">
    <source>
        <dbReference type="ARBA" id="ARBA00023002"/>
    </source>
</evidence>
<dbReference type="PROSITE" id="PS51318">
    <property type="entry name" value="TAT"/>
    <property type="match status" value="1"/>
</dbReference>
<keyword evidence="12" id="KW-1185">Reference proteome</keyword>
<dbReference type="OrthoDB" id="9781066at2"/>
<dbReference type="GO" id="GO:0005829">
    <property type="term" value="C:cytosol"/>
    <property type="evidence" value="ECO:0007669"/>
    <property type="project" value="TreeGrafter"/>
</dbReference>
<comment type="caution">
    <text evidence="11">The sequence shown here is derived from an EMBL/GenBank/DDBJ whole genome shotgun (WGS) entry which is preliminary data.</text>
</comment>
<dbReference type="SUPFAM" id="SSF54909">
    <property type="entry name" value="Dimeric alpha+beta barrel"/>
    <property type="match status" value="1"/>
</dbReference>
<dbReference type="GO" id="GO:0020037">
    <property type="term" value="F:heme binding"/>
    <property type="evidence" value="ECO:0007669"/>
    <property type="project" value="InterPro"/>
</dbReference>
<evidence type="ECO:0000256" key="1">
    <source>
        <dbReference type="ARBA" id="ARBA00001970"/>
    </source>
</evidence>
<organism evidence="11 12">
    <name type="scientific">Roseiarcus fermentans</name>
    <dbReference type="NCBI Taxonomy" id="1473586"/>
    <lineage>
        <taxon>Bacteria</taxon>
        <taxon>Pseudomonadati</taxon>
        <taxon>Pseudomonadota</taxon>
        <taxon>Alphaproteobacteria</taxon>
        <taxon>Hyphomicrobiales</taxon>
        <taxon>Roseiarcaceae</taxon>
        <taxon>Roseiarcus</taxon>
    </lineage>
</organism>
<evidence type="ECO:0000259" key="9">
    <source>
        <dbReference type="Pfam" id="PF04261"/>
    </source>
</evidence>
<feature type="domain" description="Dyp-type peroxidase C-terminal" evidence="10">
    <location>
        <begin position="221"/>
        <end position="419"/>
    </location>
</feature>
<feature type="region of interest" description="Disordered" evidence="8">
    <location>
        <begin position="226"/>
        <end position="248"/>
    </location>
</feature>
<proteinExistence type="predicted"/>
<comment type="cofactor">
    <cofactor evidence="1">
        <name>heme b</name>
        <dbReference type="ChEBI" id="CHEBI:60344"/>
    </cofactor>
</comment>
<evidence type="ECO:0000313" key="11">
    <source>
        <dbReference type="EMBL" id="RBP16784.1"/>
    </source>
</evidence>
<sequence>MSCPFSGSRTGPTRRGLLVGAGGALASVGAGALARAATPAAQAPAALSEPFFGRHQGGIATRQQTHSYFAAFDCLAKTRDDLTGMLQLWTTAAARLCAGDTARDLGQDPSVEGPDGGSALGLSPSRLTITFGFGPGLFVKDGVDRYGLAARRPPALIDLPKFNGDQLEAQLTGGDLSVQACSDDPMAAFHAVRELARLSYGFAQFRWAQQGFLPDAPAAETARNLMGFKDGTNNPRGSATSPTPDSPRNFEEVVWVDEEGPDWMRGGSYVVARRIRISLEHWDRTEVDFQEQVVGRHKYSGAPIGKANERDSLGLDRLDGDGNPLIADNAHVRLGAAATNAGAQIFRRPYSYNDGIRFTAERWPPWRQGMMYDAGLFFLCYQRDPREGFVKIYENMAKLDALNQFTTHTGSGLFACPGGIGEGEFVGQKAFM</sequence>
<evidence type="ECO:0000256" key="8">
    <source>
        <dbReference type="SAM" id="MobiDB-lite"/>
    </source>
</evidence>
<evidence type="ECO:0000256" key="4">
    <source>
        <dbReference type="ARBA" id="ARBA00022723"/>
    </source>
</evidence>
<evidence type="ECO:0000256" key="7">
    <source>
        <dbReference type="ARBA" id="ARBA00023004"/>
    </source>
</evidence>
<dbReference type="InterPro" id="IPR006311">
    <property type="entry name" value="TAT_signal"/>
</dbReference>
<dbReference type="InterPro" id="IPR006314">
    <property type="entry name" value="Dyp_peroxidase"/>
</dbReference>
<name>A0A366FQ02_9HYPH</name>
<dbReference type="PANTHER" id="PTHR30521">
    <property type="entry name" value="DEFERROCHELATASE/PEROXIDASE"/>
    <property type="match status" value="1"/>
</dbReference>
<dbReference type="InterPro" id="IPR048327">
    <property type="entry name" value="Dyp_perox_N"/>
</dbReference>
<keyword evidence="2 11" id="KW-0575">Peroxidase</keyword>
<keyword evidence="3" id="KW-0349">Heme</keyword>
<protein>
    <submittedName>
        <fullName evidence="11">Deferrochelatase/peroxidase EfeB</fullName>
    </submittedName>
</protein>
<keyword evidence="5" id="KW-0732">Signal</keyword>
<dbReference type="InterPro" id="IPR048328">
    <property type="entry name" value="Dyp_perox_C"/>
</dbReference>
<evidence type="ECO:0000313" key="12">
    <source>
        <dbReference type="Proteomes" id="UP000253529"/>
    </source>
</evidence>